<dbReference type="Pfam" id="PF13895">
    <property type="entry name" value="Ig_2"/>
    <property type="match status" value="1"/>
</dbReference>
<dbReference type="GeneTree" id="ENSGT01140000282577"/>
<dbReference type="InterPro" id="IPR013783">
    <property type="entry name" value="Ig-like_fold"/>
</dbReference>
<dbReference type="InterPro" id="IPR040878">
    <property type="entry name" value="IL-40-like_Ig"/>
</dbReference>
<evidence type="ECO:0000256" key="1">
    <source>
        <dbReference type="ARBA" id="ARBA00022729"/>
    </source>
</evidence>
<keyword evidence="2" id="KW-1015">Disulfide bond</keyword>
<keyword evidence="4" id="KW-0472">Membrane</keyword>
<reference evidence="7" key="1">
    <citation type="submission" date="2025-08" db="UniProtKB">
        <authorList>
            <consortium name="Ensembl"/>
        </authorList>
    </citation>
    <scope>IDENTIFICATION</scope>
</reference>
<dbReference type="GO" id="GO:0009897">
    <property type="term" value="C:external side of plasma membrane"/>
    <property type="evidence" value="ECO:0007669"/>
    <property type="project" value="TreeGrafter"/>
</dbReference>
<evidence type="ECO:0000313" key="7">
    <source>
        <dbReference type="Ensembl" id="ENSMAMP00000008101.1"/>
    </source>
</evidence>
<keyword evidence="4" id="KW-1133">Transmembrane helix</keyword>
<feature type="domain" description="Ig-like" evidence="6">
    <location>
        <begin position="495"/>
        <end position="580"/>
    </location>
</feature>
<dbReference type="InterPro" id="IPR036179">
    <property type="entry name" value="Ig-like_dom_sf"/>
</dbReference>
<dbReference type="SMART" id="SM00408">
    <property type="entry name" value="IGc2"/>
    <property type="match status" value="2"/>
</dbReference>
<evidence type="ECO:0000256" key="3">
    <source>
        <dbReference type="ARBA" id="ARBA00023180"/>
    </source>
</evidence>
<dbReference type="SMART" id="SM00409">
    <property type="entry name" value="IG"/>
    <property type="match status" value="4"/>
</dbReference>
<feature type="domain" description="Ig-like" evidence="6">
    <location>
        <begin position="221"/>
        <end position="303"/>
    </location>
</feature>
<evidence type="ECO:0000256" key="4">
    <source>
        <dbReference type="SAM" id="Phobius"/>
    </source>
</evidence>
<name>A0A3Q3LED3_9TELE</name>
<dbReference type="GO" id="GO:0007166">
    <property type="term" value="P:cell surface receptor signaling pathway"/>
    <property type="evidence" value="ECO:0007669"/>
    <property type="project" value="TreeGrafter"/>
</dbReference>
<keyword evidence="8" id="KW-1185">Reference proteome</keyword>
<dbReference type="InterPro" id="IPR050488">
    <property type="entry name" value="Ig_Fc_receptor"/>
</dbReference>
<organism evidence="7 8">
    <name type="scientific">Mastacembelus armatus</name>
    <name type="common">zig-zag eel</name>
    <dbReference type="NCBI Taxonomy" id="205130"/>
    <lineage>
        <taxon>Eukaryota</taxon>
        <taxon>Metazoa</taxon>
        <taxon>Chordata</taxon>
        <taxon>Craniata</taxon>
        <taxon>Vertebrata</taxon>
        <taxon>Euteleostomi</taxon>
        <taxon>Actinopterygii</taxon>
        <taxon>Neopterygii</taxon>
        <taxon>Teleostei</taxon>
        <taxon>Neoteleostei</taxon>
        <taxon>Acanthomorphata</taxon>
        <taxon>Anabantaria</taxon>
        <taxon>Synbranchiformes</taxon>
        <taxon>Mastacembelidae</taxon>
        <taxon>Mastacembelus</taxon>
    </lineage>
</organism>
<evidence type="ECO:0000259" key="6">
    <source>
        <dbReference type="PROSITE" id="PS50835"/>
    </source>
</evidence>
<dbReference type="Pfam" id="PF17736">
    <property type="entry name" value="Ig_C17orf99"/>
    <property type="match status" value="1"/>
</dbReference>
<dbReference type="AlphaFoldDB" id="A0A3Q3LED3"/>
<dbReference type="Ensembl" id="ENSMAMT00000008319.2">
    <property type="protein sequence ID" value="ENSMAMP00000008101.1"/>
    <property type="gene ID" value="ENSMAMG00000005505.2"/>
</dbReference>
<feature type="transmembrane region" description="Helical" evidence="4">
    <location>
        <begin position="591"/>
        <end position="612"/>
    </location>
</feature>
<dbReference type="GO" id="GO:0004888">
    <property type="term" value="F:transmembrane signaling receptor activity"/>
    <property type="evidence" value="ECO:0007669"/>
    <property type="project" value="TreeGrafter"/>
</dbReference>
<dbReference type="CTD" id="100333180"/>
<dbReference type="PANTHER" id="PTHR11481:SF60">
    <property type="entry name" value="IG-LIKE DOMAIN-CONTAINING PROTEIN"/>
    <property type="match status" value="1"/>
</dbReference>
<dbReference type="CDD" id="cd00096">
    <property type="entry name" value="Ig"/>
    <property type="match status" value="1"/>
</dbReference>
<reference evidence="7" key="2">
    <citation type="submission" date="2025-09" db="UniProtKB">
        <authorList>
            <consortium name="Ensembl"/>
        </authorList>
    </citation>
    <scope>IDENTIFICATION</scope>
</reference>
<accession>A0A3Q3LED3</accession>
<evidence type="ECO:0000256" key="5">
    <source>
        <dbReference type="SAM" id="SignalP"/>
    </source>
</evidence>
<dbReference type="Pfam" id="PF13927">
    <property type="entry name" value="Ig_3"/>
    <property type="match status" value="1"/>
</dbReference>
<proteinExistence type="predicted"/>
<dbReference type="InterPro" id="IPR003599">
    <property type="entry name" value="Ig_sub"/>
</dbReference>
<feature type="chain" id="PRO_5018749262" evidence="5">
    <location>
        <begin position="21"/>
        <end position="724"/>
    </location>
</feature>
<dbReference type="Gene3D" id="2.60.40.10">
    <property type="entry name" value="Immunoglobulins"/>
    <property type="match status" value="5"/>
</dbReference>
<dbReference type="PROSITE" id="PS50835">
    <property type="entry name" value="IG_LIKE"/>
    <property type="match status" value="3"/>
</dbReference>
<evidence type="ECO:0000313" key="8">
    <source>
        <dbReference type="Proteomes" id="UP000261640"/>
    </source>
</evidence>
<dbReference type="InParanoid" id="A0A3Q3LED3"/>
<dbReference type="Proteomes" id="UP000261640">
    <property type="component" value="Unplaced"/>
</dbReference>
<feature type="signal peptide" evidence="5">
    <location>
        <begin position="1"/>
        <end position="20"/>
    </location>
</feature>
<dbReference type="STRING" id="205130.ENSMAMP00000008101"/>
<dbReference type="PANTHER" id="PTHR11481">
    <property type="entry name" value="IMMUNOGLOBULIN FC RECEPTOR"/>
    <property type="match status" value="1"/>
</dbReference>
<keyword evidence="1 5" id="KW-0732">Signal</keyword>
<keyword evidence="4" id="KW-0812">Transmembrane</keyword>
<dbReference type="GO" id="GO:0006955">
    <property type="term" value="P:immune response"/>
    <property type="evidence" value="ECO:0007669"/>
    <property type="project" value="TreeGrafter"/>
</dbReference>
<dbReference type="GeneID" id="113128576"/>
<dbReference type="SUPFAM" id="SSF48726">
    <property type="entry name" value="Immunoglobulin"/>
    <property type="match status" value="3"/>
</dbReference>
<dbReference type="InterPro" id="IPR003598">
    <property type="entry name" value="Ig_sub2"/>
</dbReference>
<protein>
    <submittedName>
        <fullName evidence="7">Platelet endothelial cell adhesion molecule-like</fullName>
    </submittedName>
</protein>
<feature type="domain" description="Ig-like" evidence="6">
    <location>
        <begin position="402"/>
        <end position="485"/>
    </location>
</feature>
<dbReference type="InterPro" id="IPR007110">
    <property type="entry name" value="Ig-like_dom"/>
</dbReference>
<sequence length="724" mass="80759">MGLLLLLTYTLLSSWRMVDAQRSFTIRNITLTIEPSTDVTRDTNVTLRCKAIISSSGPEALSRKYAIYKDSYLIYNKTSNTSQDLLYPLPEVRVSNIGEYKCKITIKDKEMTSEAEKLTVKGLSKPLLTFNKTVVSEQEVVTATCTAPGETGHLYFFFYKDSKEIQNYQVNSNQSEATFLFSSVGMHKIHCTYAVLVKTESFKSGESNSVSVSVKELSIKPVLEIYPQSKIYEGEKLNILCIIRELQPSSESIHLYLSQGTHLLSTGSIKVNHSMVALAKDPGDFECSLEIGNVIKVVTEKVSVTELFSAPTLTMSPAEVFQKEYMTLTCKSERFATERLNKEELTYTLEQATTSMTSSNTGVFPIKALQYDFNYTCVARAKGIMKRSETLTVRPKVSVSTPKMSVVGRAVLGQPFRIICQSDTGSLPINYTLLRDYSPLSTTSVKQPNQQAIFTVTINKPDEISRYMCEAKNSNKEGSLSKRLNAAVIVPLSHPTLTVIPKLSEISEGDDLYLICGINGTPPVTFKWYRVGNEQPLLTNTTNTNSTYYQIHKLSKEHSGIYYCEAVNHANNLVRSEKVTIDVQLALWKKALIAGFCLLLVLVLVVVCVLYFRSKRVRVPRAAVSVWSERPPEAVHDELSSVVSSEPDVEYTEVVHPQPVDPAKVPLRKGTDTVYSELKNSPHGAADPHDYGSVEYTALNGEQPEINHYHPNINSYQDLPVPVD</sequence>
<keyword evidence="3" id="KW-0325">Glycoprotein</keyword>
<dbReference type="RefSeq" id="XP_026159790.1">
    <property type="nucleotide sequence ID" value="XM_026304005.2"/>
</dbReference>
<evidence type="ECO:0000256" key="2">
    <source>
        <dbReference type="ARBA" id="ARBA00023157"/>
    </source>
</evidence>